<evidence type="ECO:0000256" key="1">
    <source>
        <dbReference type="SAM" id="Phobius"/>
    </source>
</evidence>
<evidence type="ECO:0000313" key="2">
    <source>
        <dbReference type="EMBL" id="RDJ29274.1"/>
    </source>
</evidence>
<dbReference type="EMBL" id="QQTP01000001">
    <property type="protein sequence ID" value="RDJ29274.1"/>
    <property type="molecule type" value="Genomic_DNA"/>
</dbReference>
<accession>A0A370LBC2</accession>
<feature type="transmembrane region" description="Helical" evidence="1">
    <location>
        <begin position="7"/>
        <end position="26"/>
    </location>
</feature>
<evidence type="ECO:0000313" key="3">
    <source>
        <dbReference type="Proteomes" id="UP000255207"/>
    </source>
</evidence>
<organism evidence="2 3">
    <name type="scientific">Bosea caraganae</name>
    <dbReference type="NCBI Taxonomy" id="2763117"/>
    <lineage>
        <taxon>Bacteria</taxon>
        <taxon>Pseudomonadati</taxon>
        <taxon>Pseudomonadota</taxon>
        <taxon>Alphaproteobacteria</taxon>
        <taxon>Hyphomicrobiales</taxon>
        <taxon>Boseaceae</taxon>
        <taxon>Bosea</taxon>
    </lineage>
</organism>
<feature type="transmembrane region" description="Helical" evidence="1">
    <location>
        <begin position="105"/>
        <end position="124"/>
    </location>
</feature>
<dbReference type="AlphaFoldDB" id="A0A370LBC2"/>
<protein>
    <submittedName>
        <fullName evidence="2">Uncharacterized protein</fullName>
    </submittedName>
</protein>
<reference evidence="3" key="1">
    <citation type="submission" date="2018-07" db="EMBL/GenBank/DDBJ databases">
        <authorList>
            <person name="Safronova V.I."/>
            <person name="Chirak E.R."/>
            <person name="Sazanova A.L."/>
        </authorList>
    </citation>
    <scope>NUCLEOTIDE SEQUENCE [LARGE SCALE GENOMIC DNA]</scope>
    <source>
        <strain evidence="3">RCAM04685</strain>
    </source>
</reference>
<name>A0A370LBC2_9HYPH</name>
<feature type="transmembrane region" description="Helical" evidence="1">
    <location>
        <begin position="77"/>
        <end position="99"/>
    </location>
</feature>
<keyword evidence="1" id="KW-0812">Transmembrane</keyword>
<keyword evidence="1" id="KW-0472">Membrane</keyword>
<feature type="transmembrane region" description="Helical" evidence="1">
    <location>
        <begin position="46"/>
        <end position="65"/>
    </location>
</feature>
<keyword evidence="3" id="KW-1185">Reference proteome</keyword>
<dbReference type="Proteomes" id="UP000255207">
    <property type="component" value="Unassembled WGS sequence"/>
</dbReference>
<comment type="caution">
    <text evidence="2">The sequence shown here is derived from an EMBL/GenBank/DDBJ whole genome shotgun (WGS) entry which is preliminary data.</text>
</comment>
<gene>
    <name evidence="2" type="ORF">DWE98_01520</name>
</gene>
<keyword evidence="1" id="KW-1133">Transmembrane helix</keyword>
<proteinExistence type="predicted"/>
<sequence length="138" mass="14275">MYARRKSFLVVVASVEAAIGLGLLVLPSIPFALLLGLESTAAEALLVGRIAGAALLAIGVASWMARGDALNRSLLGLLTGILIYNTAVSILLVYAGAILKMTGGLLWPTVAFHAILAGWGGLLLRGIPDELHGETQDS</sequence>